<reference evidence="1" key="1">
    <citation type="submission" date="2014-05" db="EMBL/GenBank/DDBJ databases">
        <title>The transcriptome of the halophilic microalga Tetraselmis sp. GSL018 isolated from the Great Salt Lake, Utah.</title>
        <authorList>
            <person name="Jinkerson R.E."/>
            <person name="D'Adamo S."/>
            <person name="Posewitz M.C."/>
        </authorList>
    </citation>
    <scope>NUCLEOTIDE SEQUENCE</scope>
    <source>
        <strain evidence="1">GSL018</strain>
    </source>
</reference>
<name>A0A061RKD1_9CHLO</name>
<dbReference type="EMBL" id="GBEZ01013538">
    <property type="protein sequence ID" value="JAC72458.1"/>
    <property type="molecule type" value="Transcribed_RNA"/>
</dbReference>
<protein>
    <submittedName>
        <fullName evidence="1">Uncharacterized protein</fullName>
    </submittedName>
</protein>
<dbReference type="AlphaFoldDB" id="A0A061RKD1"/>
<accession>A0A061RKD1</accession>
<sequence>MTARHTPIVRSQQGGPKGS</sequence>
<proteinExistence type="predicted"/>
<organism evidence="1">
    <name type="scientific">Tetraselmis sp. GSL018</name>
    <dbReference type="NCBI Taxonomy" id="582737"/>
    <lineage>
        <taxon>Eukaryota</taxon>
        <taxon>Viridiplantae</taxon>
        <taxon>Chlorophyta</taxon>
        <taxon>core chlorophytes</taxon>
        <taxon>Chlorodendrophyceae</taxon>
        <taxon>Chlorodendrales</taxon>
        <taxon>Chlorodendraceae</taxon>
        <taxon>Tetraselmis</taxon>
    </lineage>
</organism>
<evidence type="ECO:0000313" key="1">
    <source>
        <dbReference type="EMBL" id="JAC72458.1"/>
    </source>
</evidence>
<gene>
    <name evidence="1" type="ORF">TSPGSL018_31295</name>
</gene>